<name>A0A7J7MM10_9MAGN</name>
<evidence type="ECO:0000256" key="1">
    <source>
        <dbReference type="ARBA" id="ARBA00004225"/>
    </source>
</evidence>
<protein>
    <submittedName>
        <fullName evidence="11">Uncharacterized protein</fullName>
    </submittedName>
</protein>
<organism evidence="11 12">
    <name type="scientific">Kingdonia uniflora</name>
    <dbReference type="NCBI Taxonomy" id="39325"/>
    <lineage>
        <taxon>Eukaryota</taxon>
        <taxon>Viridiplantae</taxon>
        <taxon>Streptophyta</taxon>
        <taxon>Embryophyta</taxon>
        <taxon>Tracheophyta</taxon>
        <taxon>Spermatophyta</taxon>
        <taxon>Magnoliopsida</taxon>
        <taxon>Ranunculales</taxon>
        <taxon>Circaeasteraceae</taxon>
        <taxon>Kingdonia</taxon>
    </lineage>
</organism>
<dbReference type="AlphaFoldDB" id="A0A7J7MM10"/>
<dbReference type="GO" id="GO:1990575">
    <property type="term" value="P:mitochondrial L-ornithine transmembrane transport"/>
    <property type="evidence" value="ECO:0007669"/>
    <property type="project" value="TreeGrafter"/>
</dbReference>
<dbReference type="InterPro" id="IPR050567">
    <property type="entry name" value="Mitochondrial_Carrier"/>
</dbReference>
<dbReference type="InterPro" id="IPR023395">
    <property type="entry name" value="MCP_dom_sf"/>
</dbReference>
<keyword evidence="12" id="KW-1185">Reference proteome</keyword>
<dbReference type="PANTHER" id="PTHR45624:SF15">
    <property type="entry name" value="MITOCHONDRIAL ARGININE TRANSPORTER BAC1"/>
    <property type="match status" value="1"/>
</dbReference>
<feature type="repeat" description="Solcar" evidence="9">
    <location>
        <begin position="9"/>
        <end position="81"/>
    </location>
</feature>
<dbReference type="GO" id="GO:0000064">
    <property type="term" value="F:L-ornithine transmembrane transporter activity"/>
    <property type="evidence" value="ECO:0007669"/>
    <property type="project" value="TreeGrafter"/>
</dbReference>
<keyword evidence="7" id="KW-0496">Mitochondrion</keyword>
<reference evidence="11 12" key="1">
    <citation type="journal article" date="2020" name="IScience">
        <title>Genome Sequencing of the Endangered Kingdonia uniflora (Circaeasteraceae, Ranunculales) Reveals Potential Mechanisms of Evolutionary Specialization.</title>
        <authorList>
            <person name="Sun Y."/>
            <person name="Deng T."/>
            <person name="Zhang A."/>
            <person name="Moore M.J."/>
            <person name="Landis J.B."/>
            <person name="Lin N."/>
            <person name="Zhang H."/>
            <person name="Zhang X."/>
            <person name="Huang J."/>
            <person name="Zhang X."/>
            <person name="Sun H."/>
            <person name="Wang H."/>
        </authorList>
    </citation>
    <scope>NUCLEOTIDE SEQUENCE [LARGE SCALE GENOMIC DNA]</scope>
    <source>
        <strain evidence="11">TB1705</strain>
        <tissue evidence="11">Leaf</tissue>
    </source>
</reference>
<dbReference type="GO" id="GO:0031966">
    <property type="term" value="C:mitochondrial membrane"/>
    <property type="evidence" value="ECO:0007669"/>
    <property type="project" value="UniProtKB-SubCell"/>
</dbReference>
<dbReference type="PROSITE" id="PS50920">
    <property type="entry name" value="SOLCAR"/>
    <property type="match status" value="1"/>
</dbReference>
<evidence type="ECO:0000256" key="9">
    <source>
        <dbReference type="PROSITE-ProRule" id="PRU00282"/>
    </source>
</evidence>
<dbReference type="InterPro" id="IPR018108">
    <property type="entry name" value="MCP_transmembrane"/>
</dbReference>
<evidence type="ECO:0000256" key="10">
    <source>
        <dbReference type="RuleBase" id="RU000488"/>
    </source>
</evidence>
<keyword evidence="4 9" id="KW-0812">Transmembrane</keyword>
<proteinExistence type="inferred from homology"/>
<evidence type="ECO:0000256" key="5">
    <source>
        <dbReference type="ARBA" id="ARBA00022737"/>
    </source>
</evidence>
<evidence type="ECO:0000313" key="12">
    <source>
        <dbReference type="Proteomes" id="UP000541444"/>
    </source>
</evidence>
<comment type="subcellular location">
    <subcellularLocation>
        <location evidence="1">Mitochondrion membrane</location>
        <topology evidence="1">Multi-pass membrane protein</topology>
    </subcellularLocation>
</comment>
<sequence>MADASSSSSSPYKDYVAGLTAGVATVITGHPFDTIKVKLQKHNTELHGVKYRSALHCTTRILKNEGVCFFLFLGDAVLIHI</sequence>
<dbReference type="SUPFAM" id="SSF103506">
    <property type="entry name" value="Mitochondrial carrier"/>
    <property type="match status" value="1"/>
</dbReference>
<dbReference type="Gene3D" id="1.50.40.10">
    <property type="entry name" value="Mitochondrial carrier domain"/>
    <property type="match status" value="1"/>
</dbReference>
<evidence type="ECO:0000256" key="8">
    <source>
        <dbReference type="ARBA" id="ARBA00023136"/>
    </source>
</evidence>
<dbReference type="PANTHER" id="PTHR45624">
    <property type="entry name" value="MITOCHONDRIAL BASIC AMINO ACIDS TRANSPORTER-RELATED"/>
    <property type="match status" value="1"/>
</dbReference>
<comment type="similarity">
    <text evidence="2 10">Belongs to the mitochondrial carrier (TC 2.A.29) family.</text>
</comment>
<evidence type="ECO:0000256" key="2">
    <source>
        <dbReference type="ARBA" id="ARBA00006375"/>
    </source>
</evidence>
<evidence type="ECO:0000256" key="3">
    <source>
        <dbReference type="ARBA" id="ARBA00022448"/>
    </source>
</evidence>
<dbReference type="Proteomes" id="UP000541444">
    <property type="component" value="Unassembled WGS sequence"/>
</dbReference>
<keyword evidence="5" id="KW-0677">Repeat</keyword>
<dbReference type="Pfam" id="PF00153">
    <property type="entry name" value="Mito_carr"/>
    <property type="match status" value="1"/>
</dbReference>
<evidence type="ECO:0000256" key="4">
    <source>
        <dbReference type="ARBA" id="ARBA00022692"/>
    </source>
</evidence>
<dbReference type="EMBL" id="JACGCM010001398">
    <property type="protein sequence ID" value="KAF6155867.1"/>
    <property type="molecule type" value="Genomic_DNA"/>
</dbReference>
<evidence type="ECO:0000256" key="6">
    <source>
        <dbReference type="ARBA" id="ARBA00022989"/>
    </source>
</evidence>
<evidence type="ECO:0000256" key="7">
    <source>
        <dbReference type="ARBA" id="ARBA00023128"/>
    </source>
</evidence>
<keyword evidence="8 9" id="KW-0472">Membrane</keyword>
<comment type="caution">
    <text evidence="11">The sequence shown here is derived from an EMBL/GenBank/DDBJ whole genome shotgun (WGS) entry which is preliminary data.</text>
</comment>
<keyword evidence="6" id="KW-1133">Transmembrane helix</keyword>
<gene>
    <name evidence="11" type="ORF">GIB67_039198</name>
</gene>
<accession>A0A7J7MM10</accession>
<evidence type="ECO:0000313" key="11">
    <source>
        <dbReference type="EMBL" id="KAF6155867.1"/>
    </source>
</evidence>
<keyword evidence="3 10" id="KW-0813">Transport</keyword>
<dbReference type="OrthoDB" id="14252at2759"/>